<dbReference type="InterPro" id="IPR029060">
    <property type="entry name" value="PIN-like_dom_sf"/>
</dbReference>
<dbReference type="Pfam" id="PF13470">
    <property type="entry name" value="PIN_3"/>
    <property type="match status" value="1"/>
</dbReference>
<dbReference type="GO" id="GO:0016787">
    <property type="term" value="F:hydrolase activity"/>
    <property type="evidence" value="ECO:0007669"/>
    <property type="project" value="UniProtKB-KW"/>
</dbReference>
<dbReference type="NCBIfam" id="TIGR00305">
    <property type="entry name" value="putative toxin-antitoxin system toxin component, PIN family"/>
    <property type="match status" value="1"/>
</dbReference>
<keyword evidence="4" id="KW-0460">Magnesium</keyword>
<dbReference type="GO" id="GO:0004518">
    <property type="term" value="F:nuclease activity"/>
    <property type="evidence" value="ECO:0007669"/>
    <property type="project" value="UniProtKB-KW"/>
</dbReference>
<feature type="domain" description="PIN" evidence="5">
    <location>
        <begin position="4"/>
        <end position="114"/>
    </location>
</feature>
<gene>
    <name evidence="6" type="ORF">ER308_08715</name>
</gene>
<sequence length="149" mass="16014">MTLRVVIDPNVLLSALIAPGGASDQAVRRIVVHATPIASPELLDRFVQRAREERFRRWFSVAGAEELAGQLAELAEVAEDAAHVPAVGVADPSDDYLVALARRRRADRLLTGDRGIHRALDGADDLRVVSPSDLLGEFPADADSRSEGA</sequence>
<organism evidence="6 7">
    <name type="scientific">Egibacter rhizosphaerae</name>
    <dbReference type="NCBI Taxonomy" id="1670831"/>
    <lineage>
        <taxon>Bacteria</taxon>
        <taxon>Bacillati</taxon>
        <taxon>Actinomycetota</taxon>
        <taxon>Nitriliruptoria</taxon>
        <taxon>Egibacterales</taxon>
        <taxon>Egibacteraceae</taxon>
        <taxon>Egibacter</taxon>
    </lineage>
</organism>
<dbReference type="InterPro" id="IPR002716">
    <property type="entry name" value="PIN_dom"/>
</dbReference>
<evidence type="ECO:0000256" key="2">
    <source>
        <dbReference type="ARBA" id="ARBA00022723"/>
    </source>
</evidence>
<keyword evidence="3" id="KW-0378">Hydrolase</keyword>
<keyword evidence="7" id="KW-1185">Reference proteome</keyword>
<accession>A0A411YED8</accession>
<evidence type="ECO:0000256" key="1">
    <source>
        <dbReference type="ARBA" id="ARBA00022722"/>
    </source>
</evidence>
<dbReference type="SUPFAM" id="SSF88723">
    <property type="entry name" value="PIN domain-like"/>
    <property type="match status" value="1"/>
</dbReference>
<evidence type="ECO:0000256" key="4">
    <source>
        <dbReference type="ARBA" id="ARBA00022842"/>
    </source>
</evidence>
<name>A0A411YED8_9ACTN</name>
<proteinExistence type="predicted"/>
<keyword evidence="1" id="KW-0540">Nuclease</keyword>
<dbReference type="GO" id="GO:0046872">
    <property type="term" value="F:metal ion binding"/>
    <property type="evidence" value="ECO:0007669"/>
    <property type="project" value="UniProtKB-KW"/>
</dbReference>
<dbReference type="AlphaFoldDB" id="A0A411YED8"/>
<dbReference type="Proteomes" id="UP000291469">
    <property type="component" value="Chromosome"/>
</dbReference>
<keyword evidence="2" id="KW-0479">Metal-binding</keyword>
<dbReference type="EMBL" id="CP036402">
    <property type="protein sequence ID" value="QBI19624.1"/>
    <property type="molecule type" value="Genomic_DNA"/>
</dbReference>
<evidence type="ECO:0000313" key="6">
    <source>
        <dbReference type="EMBL" id="QBI19624.1"/>
    </source>
</evidence>
<evidence type="ECO:0000259" key="5">
    <source>
        <dbReference type="Pfam" id="PF13470"/>
    </source>
</evidence>
<dbReference type="InterPro" id="IPR002850">
    <property type="entry name" value="PIN_toxin-like"/>
</dbReference>
<evidence type="ECO:0000313" key="7">
    <source>
        <dbReference type="Proteomes" id="UP000291469"/>
    </source>
</evidence>
<reference evidence="6 7" key="1">
    <citation type="submission" date="2019-01" db="EMBL/GenBank/DDBJ databases">
        <title>Egibacter rhizosphaerae EGI 80759T.</title>
        <authorList>
            <person name="Chen D.-D."/>
            <person name="Tian Y."/>
            <person name="Jiao J.-Y."/>
            <person name="Zhang X.-T."/>
            <person name="Zhang Y.-G."/>
            <person name="Zhang Y."/>
            <person name="Xiao M."/>
            <person name="Shu W.-S."/>
            <person name="Li W.-J."/>
        </authorList>
    </citation>
    <scope>NUCLEOTIDE SEQUENCE [LARGE SCALE GENOMIC DNA]</scope>
    <source>
        <strain evidence="6 7">EGI 80759</strain>
    </source>
</reference>
<evidence type="ECO:0000256" key="3">
    <source>
        <dbReference type="ARBA" id="ARBA00022801"/>
    </source>
</evidence>
<protein>
    <submittedName>
        <fullName evidence="6">Putative toxin-antitoxin system toxin component, PIN family</fullName>
    </submittedName>
</protein>
<dbReference type="KEGG" id="erz:ER308_08715"/>